<dbReference type="Gene3D" id="3.30.1310.10">
    <property type="entry name" value="Nucleoid-associated protein YbaB-like domain"/>
    <property type="match status" value="1"/>
</dbReference>
<keyword evidence="3" id="KW-1185">Reference proteome</keyword>
<sequence>MAEIDFDREVSRMSEQVERAEGATAAQIAKVGKVTGAAEAPDGVIRVEVSPGGLLTRLELSALALRGGSDALAAQIMHLADRATRRAGDRMFKTLSPVVGQGGERHLRSLGYEPLPDDEDDPSFRGYGGR</sequence>
<reference evidence="2 3" key="1">
    <citation type="journal article" date="2019" name="Int. J. Syst. Evol. Microbiol.">
        <title>The Global Catalogue of Microorganisms (GCM) 10K type strain sequencing project: providing services to taxonomists for standard genome sequencing and annotation.</title>
        <authorList>
            <consortium name="The Broad Institute Genomics Platform"/>
            <consortium name="The Broad Institute Genome Sequencing Center for Infectious Disease"/>
            <person name="Wu L."/>
            <person name="Ma J."/>
        </authorList>
    </citation>
    <scope>NUCLEOTIDE SEQUENCE [LARGE SCALE GENOMIC DNA]</scope>
    <source>
        <strain evidence="2 3">JCM 14545</strain>
    </source>
</reference>
<evidence type="ECO:0000313" key="2">
    <source>
        <dbReference type="EMBL" id="GAA1985685.1"/>
    </source>
</evidence>
<accession>A0ABN2SF57</accession>
<evidence type="ECO:0000256" key="1">
    <source>
        <dbReference type="SAM" id="MobiDB-lite"/>
    </source>
</evidence>
<organism evidence="2 3">
    <name type="scientific">Amycolatopsis minnesotensis</name>
    <dbReference type="NCBI Taxonomy" id="337894"/>
    <lineage>
        <taxon>Bacteria</taxon>
        <taxon>Bacillati</taxon>
        <taxon>Actinomycetota</taxon>
        <taxon>Actinomycetes</taxon>
        <taxon>Pseudonocardiales</taxon>
        <taxon>Pseudonocardiaceae</taxon>
        <taxon>Amycolatopsis</taxon>
    </lineage>
</organism>
<proteinExistence type="predicted"/>
<evidence type="ECO:0000313" key="3">
    <source>
        <dbReference type="Proteomes" id="UP001501116"/>
    </source>
</evidence>
<gene>
    <name evidence="2" type="ORF">GCM10009754_74220</name>
</gene>
<protein>
    <recommendedName>
        <fullName evidence="4">YbaB/EbfC DNA-binding family protein</fullName>
    </recommendedName>
</protein>
<evidence type="ECO:0008006" key="4">
    <source>
        <dbReference type="Google" id="ProtNLM"/>
    </source>
</evidence>
<dbReference type="InterPro" id="IPR036894">
    <property type="entry name" value="YbaB-like_sf"/>
</dbReference>
<dbReference type="EMBL" id="BAAANN010000042">
    <property type="protein sequence ID" value="GAA1985685.1"/>
    <property type="molecule type" value="Genomic_DNA"/>
</dbReference>
<feature type="region of interest" description="Disordered" evidence="1">
    <location>
        <begin position="98"/>
        <end position="130"/>
    </location>
</feature>
<name>A0ABN2SF57_9PSEU</name>
<dbReference type="RefSeq" id="WP_344429747.1">
    <property type="nucleotide sequence ID" value="NZ_BAAANN010000042.1"/>
</dbReference>
<comment type="caution">
    <text evidence="2">The sequence shown here is derived from an EMBL/GenBank/DDBJ whole genome shotgun (WGS) entry which is preliminary data.</text>
</comment>
<dbReference type="Proteomes" id="UP001501116">
    <property type="component" value="Unassembled WGS sequence"/>
</dbReference>